<gene>
    <name evidence="2" type="ORF">BHF68_06090</name>
</gene>
<dbReference type="OrthoDB" id="3034773at2"/>
<comment type="caution">
    <text evidence="2">The sequence shown here is derived from an EMBL/GenBank/DDBJ whole genome shotgun (WGS) entry which is preliminary data.</text>
</comment>
<feature type="transmembrane region" description="Helical" evidence="1">
    <location>
        <begin position="148"/>
        <end position="166"/>
    </location>
</feature>
<accession>A0A1E5G2J5</accession>
<feature type="transmembrane region" description="Helical" evidence="1">
    <location>
        <begin position="200"/>
        <end position="222"/>
    </location>
</feature>
<reference evidence="2 3" key="1">
    <citation type="submission" date="2016-09" db="EMBL/GenBank/DDBJ databases">
        <title>Draft genome sequence for the type strain of Desulfuribacillus alkaliarsenatis AHT28, an obligately anaerobic, sulfidogenic bacterium isolated from Russian soda lake sediments.</title>
        <authorList>
            <person name="Abin C.A."/>
            <person name="Hollibaugh J.T."/>
        </authorList>
    </citation>
    <scope>NUCLEOTIDE SEQUENCE [LARGE SCALE GENOMIC DNA]</scope>
    <source>
        <strain evidence="2 3">AHT28</strain>
    </source>
</reference>
<feature type="transmembrane region" description="Helical" evidence="1">
    <location>
        <begin position="173"/>
        <end position="194"/>
    </location>
</feature>
<evidence type="ECO:0000256" key="1">
    <source>
        <dbReference type="SAM" id="Phobius"/>
    </source>
</evidence>
<dbReference type="STRING" id="766136.BHF68_06090"/>
<sequence>MSKASTVKTIVSNGNALLSAGIFFTVIIVLWPILMVMSEVQGTTQEQLMTIADSPRVYTINFAVASLIAPAITWIMLLLAFGIKTKKDTPFLNRFGALLLAPYVTLVSLAYTSQYTLLQSLLREGDWMQAKLWFFDNQGSIPYFANQLGYTFFALSALMIGYKFLLEQGILKAIGYLLWASGVLSIAAFVGLAINNDIMNSSTIISGLLTVPIGVLVMVLGWRRGREHD</sequence>
<protein>
    <recommendedName>
        <fullName evidence="4">DUF4386 domain-containing protein</fullName>
    </recommendedName>
</protein>
<keyword evidence="3" id="KW-1185">Reference proteome</keyword>
<feature type="transmembrane region" description="Helical" evidence="1">
    <location>
        <begin position="16"/>
        <end position="37"/>
    </location>
</feature>
<name>A0A1E5G2J5_9FIRM</name>
<dbReference type="Proteomes" id="UP000094296">
    <property type="component" value="Unassembled WGS sequence"/>
</dbReference>
<dbReference type="AlphaFoldDB" id="A0A1E5G2J5"/>
<dbReference type="RefSeq" id="WP_069643210.1">
    <property type="nucleotide sequence ID" value="NZ_MIJE01000022.1"/>
</dbReference>
<feature type="transmembrane region" description="Helical" evidence="1">
    <location>
        <begin position="95"/>
        <end position="113"/>
    </location>
</feature>
<proteinExistence type="predicted"/>
<evidence type="ECO:0008006" key="4">
    <source>
        <dbReference type="Google" id="ProtNLM"/>
    </source>
</evidence>
<keyword evidence="1" id="KW-0812">Transmembrane</keyword>
<keyword evidence="1" id="KW-1133">Transmembrane helix</keyword>
<organism evidence="2 3">
    <name type="scientific">Desulfuribacillus alkaliarsenatis</name>
    <dbReference type="NCBI Taxonomy" id="766136"/>
    <lineage>
        <taxon>Bacteria</taxon>
        <taxon>Bacillati</taxon>
        <taxon>Bacillota</taxon>
        <taxon>Desulfuribacillia</taxon>
        <taxon>Desulfuribacillales</taxon>
        <taxon>Desulfuribacillaceae</taxon>
        <taxon>Desulfuribacillus</taxon>
    </lineage>
</organism>
<dbReference type="EMBL" id="MIJE01000022">
    <property type="protein sequence ID" value="OEF97164.1"/>
    <property type="molecule type" value="Genomic_DNA"/>
</dbReference>
<feature type="transmembrane region" description="Helical" evidence="1">
    <location>
        <begin position="57"/>
        <end position="83"/>
    </location>
</feature>
<evidence type="ECO:0000313" key="2">
    <source>
        <dbReference type="EMBL" id="OEF97164.1"/>
    </source>
</evidence>
<evidence type="ECO:0000313" key="3">
    <source>
        <dbReference type="Proteomes" id="UP000094296"/>
    </source>
</evidence>
<keyword evidence="1" id="KW-0472">Membrane</keyword>